<organism evidence="3 4">
    <name type="scientific">Streptomyces smyrnaeus</name>
    <dbReference type="NCBI Taxonomy" id="1387713"/>
    <lineage>
        <taxon>Bacteria</taxon>
        <taxon>Bacillati</taxon>
        <taxon>Actinomycetota</taxon>
        <taxon>Actinomycetes</taxon>
        <taxon>Kitasatosporales</taxon>
        <taxon>Streptomycetaceae</taxon>
        <taxon>Streptomyces</taxon>
    </lineage>
</organism>
<evidence type="ECO:0000256" key="1">
    <source>
        <dbReference type="HAMAP-Rule" id="MF_01972"/>
    </source>
</evidence>
<comment type="caution">
    <text evidence="3">The sequence shown here is derived from an EMBL/GenBank/DDBJ whole genome shotgun (WGS) entry which is preliminary data.</text>
</comment>
<protein>
    <recommendedName>
        <fullName evidence="1">Tryptophan 2,3-dioxygenase</fullName>
        <shortName evidence="1">TDO</shortName>
        <ecNumber evidence="1">1.13.11.11</ecNumber>
    </recommendedName>
    <alternativeName>
        <fullName evidence="1">Tryptamin 2,3-dioxygenase</fullName>
    </alternativeName>
    <alternativeName>
        <fullName evidence="1">Tryptophan oxygenase</fullName>
        <shortName evidence="1">TO</shortName>
        <shortName evidence="1">TRPO</shortName>
    </alternativeName>
    <alternativeName>
        <fullName evidence="1">Tryptophan pyrrolase</fullName>
    </alternativeName>
    <alternativeName>
        <fullName evidence="1">Tryptophanase</fullName>
    </alternativeName>
</protein>
<keyword evidence="1" id="KW-0560">Oxidoreductase</keyword>
<dbReference type="EMBL" id="JAFFZM010000002">
    <property type="protein sequence ID" value="MBO8197654.1"/>
    <property type="molecule type" value="Genomic_DNA"/>
</dbReference>
<dbReference type="SUPFAM" id="SSF140959">
    <property type="entry name" value="Indolic compounds 2,3-dioxygenase-like"/>
    <property type="match status" value="1"/>
</dbReference>
<feature type="binding site" evidence="1">
    <location>
        <position position="424"/>
    </location>
    <ligand>
        <name>substrate</name>
    </ligand>
</feature>
<comment type="catalytic activity">
    <reaction evidence="1">
        <text>L-tryptophan + O2 = N-formyl-L-kynurenine</text>
        <dbReference type="Rhea" id="RHEA:24536"/>
        <dbReference type="ChEBI" id="CHEBI:15379"/>
        <dbReference type="ChEBI" id="CHEBI:57912"/>
        <dbReference type="ChEBI" id="CHEBI:58629"/>
        <dbReference type="EC" id="1.13.11.11"/>
    </reaction>
</comment>
<dbReference type="HAMAP" id="MF_01972">
    <property type="entry name" value="T23O"/>
    <property type="match status" value="1"/>
</dbReference>
<dbReference type="InterPro" id="IPR004981">
    <property type="entry name" value="Trp_2_3_dOase"/>
</dbReference>
<feature type="binding site" evidence="1">
    <location>
        <position position="277"/>
    </location>
    <ligand>
        <name>substrate</name>
    </ligand>
</feature>
<keyword evidence="1" id="KW-0823">Tryptophan catabolism</keyword>
<dbReference type="Pfam" id="PF03301">
    <property type="entry name" value="Trp_dioxygenase"/>
    <property type="match status" value="2"/>
</dbReference>
<reference evidence="3 4" key="1">
    <citation type="submission" date="2021-02" db="EMBL/GenBank/DDBJ databases">
        <title>Streptomyces spirodelae sp. nov., isolated from duckweed.</title>
        <authorList>
            <person name="Saimee Y."/>
            <person name="Duangmal K."/>
        </authorList>
    </citation>
    <scope>NUCLEOTIDE SEQUENCE [LARGE SCALE GENOMIC DNA]</scope>
    <source>
        <strain evidence="3 4">DSM 42105</strain>
    </source>
</reference>
<dbReference type="PANTHER" id="PTHR10138:SF0">
    <property type="entry name" value="TRYPTOPHAN 2,3-DIOXYGENASE"/>
    <property type="match status" value="1"/>
</dbReference>
<accession>A0ABS3XQI8</accession>
<feature type="region of interest" description="Disordered" evidence="2">
    <location>
        <begin position="1"/>
        <end position="88"/>
    </location>
</feature>
<feature type="compositionally biased region" description="Low complexity" evidence="2">
    <location>
        <begin position="61"/>
        <end position="70"/>
    </location>
</feature>
<keyword evidence="1" id="KW-0408">Iron</keyword>
<dbReference type="EC" id="1.13.11.11" evidence="1"/>
<comment type="subunit">
    <text evidence="1">Homotetramer.</text>
</comment>
<keyword evidence="4" id="KW-1185">Reference proteome</keyword>
<dbReference type="PANTHER" id="PTHR10138">
    <property type="entry name" value="TRYPTOPHAN 2,3-DIOXYGENASE"/>
    <property type="match status" value="1"/>
</dbReference>
<keyword evidence="1" id="KW-0223">Dioxygenase</keyword>
<proteinExistence type="inferred from homology"/>
<name>A0ABS3XQI8_9ACTN</name>
<sequence length="452" mass="48661">MADPQPHTARLRRRPHRPGRGCAAAAGRGTPQGQAGAGAPLSDARSVPSGVRRARGPQPGPAGLAGAGTAVRPAAHGLPRRTVPGRRRGVVRRLPRTVRPPVRLGDDARPAVRRPVRTRLREVACGVRRVTAANHSGDGDTGGDGNYGGGHGCEPGGKGSDAERARLAALRDGEPLVEFAGGSTPYIDYQSIDVLLSLQQPRSDAPAELPFYVLGQVKELLFKLLYEELVRVRSLLAEDEVWQATWVLRRVQREAGLLCSTWDVLGSLAPTEFNAFRDSLGQASGLQSYMYRMVEYVLGNKDPRLARPHLGVPGVAEQVRRALEEPSVYDAALALLARRGAPLPATALERDWSQPYAPSDAAERAWAQVYAKGGAPGGGPSRPESGGELFWLAEALADVAEAMCRWRSLHLLTVERIIGTKPGTGGTHGVAWLRRVSEHRFFPDLWAARGRL</sequence>
<dbReference type="Proteomes" id="UP000721954">
    <property type="component" value="Unassembled WGS sequence"/>
</dbReference>
<gene>
    <name evidence="1" type="primary">kynA</name>
    <name evidence="3" type="ORF">JW613_04920</name>
</gene>
<evidence type="ECO:0000313" key="3">
    <source>
        <dbReference type="EMBL" id="MBO8197654.1"/>
    </source>
</evidence>
<feature type="compositionally biased region" description="Basic residues" evidence="2">
    <location>
        <begin position="9"/>
        <end position="19"/>
    </location>
</feature>
<feature type="compositionally biased region" description="Gly residues" evidence="2">
    <location>
        <begin position="139"/>
        <end position="159"/>
    </location>
</feature>
<feature type="compositionally biased region" description="Low complexity" evidence="2">
    <location>
        <begin position="20"/>
        <end position="40"/>
    </location>
</feature>
<comment type="caution">
    <text evidence="1">Lacks conserved residue(s) required for the propagation of feature annotation.</text>
</comment>
<feature type="binding site" description="axial binding residue" evidence="1">
    <location>
        <position position="410"/>
    </location>
    <ligand>
        <name>heme</name>
        <dbReference type="ChEBI" id="CHEBI:30413"/>
    </ligand>
    <ligandPart>
        <name>Fe</name>
        <dbReference type="ChEBI" id="CHEBI:18248"/>
    </ligandPart>
</feature>
<comment type="function">
    <text evidence="1">Heme-dependent dioxygenase that catalyzes the oxidative cleavage of the L-tryptophan (L-Trp) pyrrole ring and converts L-tryptophan to N-formyl-L-kynurenine. Catalyzes the oxidative cleavage of the indole moiety.</text>
</comment>
<evidence type="ECO:0000313" key="4">
    <source>
        <dbReference type="Proteomes" id="UP000721954"/>
    </source>
</evidence>
<feature type="region of interest" description="Disordered" evidence="2">
    <location>
        <begin position="134"/>
        <end position="160"/>
    </location>
</feature>
<comment type="similarity">
    <text evidence="1">Belongs to the tryptophan 2,3-dioxygenase family.</text>
</comment>
<dbReference type="Gene3D" id="1.20.58.480">
    <property type="match status" value="1"/>
</dbReference>
<dbReference type="InterPro" id="IPR037217">
    <property type="entry name" value="Trp/Indoleamine_2_3_dOase-like"/>
</dbReference>
<keyword evidence="1" id="KW-0349">Heme</keyword>
<comment type="cofactor">
    <cofactor evidence="1">
        <name>heme</name>
        <dbReference type="ChEBI" id="CHEBI:30413"/>
    </cofactor>
    <text evidence="1">Binds 1 heme group per subunit.</text>
</comment>
<keyword evidence="1" id="KW-0479">Metal-binding</keyword>
<comment type="pathway">
    <text evidence="1">Amino-acid degradation; L-tryptophan degradation via kynurenine pathway; L-kynurenine from L-tryptophan: step 1/2.</text>
</comment>
<evidence type="ECO:0000256" key="2">
    <source>
        <dbReference type="SAM" id="MobiDB-lite"/>
    </source>
</evidence>